<dbReference type="Pfam" id="PF00535">
    <property type="entry name" value="Glycos_transf_2"/>
    <property type="match status" value="2"/>
</dbReference>
<dbReference type="CDD" id="cd00761">
    <property type="entry name" value="Glyco_tranf_GTA_type"/>
    <property type="match status" value="2"/>
</dbReference>
<reference evidence="5" key="1">
    <citation type="submission" date="2017-06" db="EMBL/GenBank/DDBJ databases">
        <authorList>
            <person name="Varghese N."/>
            <person name="Submissions S."/>
        </authorList>
    </citation>
    <scope>NUCLEOTIDE SEQUENCE [LARGE SCALE GENOMIC DNA]</scope>
    <source>
        <strain evidence="5">Ca-68</strain>
    </source>
</reference>
<dbReference type="InterPro" id="IPR029044">
    <property type="entry name" value="Nucleotide-diphossugar_trans"/>
</dbReference>
<dbReference type="RefSeq" id="WP_089374190.1">
    <property type="nucleotide sequence ID" value="NZ_FZOA01000001.1"/>
</dbReference>
<dbReference type="SUPFAM" id="SSF53448">
    <property type="entry name" value="Nucleotide-diphospho-sugar transferases"/>
    <property type="match status" value="2"/>
</dbReference>
<dbReference type="EMBL" id="FZOA01000001">
    <property type="protein sequence ID" value="SNR59499.1"/>
    <property type="molecule type" value="Genomic_DNA"/>
</dbReference>
<dbReference type="Proteomes" id="UP000198305">
    <property type="component" value="Unassembled WGS sequence"/>
</dbReference>
<dbReference type="InterPro" id="IPR001173">
    <property type="entry name" value="Glyco_trans_2-like"/>
</dbReference>
<accession>A0A238XND2</accession>
<dbReference type="GO" id="GO:0016758">
    <property type="term" value="F:hexosyltransferase activity"/>
    <property type="evidence" value="ECO:0007669"/>
    <property type="project" value="UniProtKB-ARBA"/>
</dbReference>
<evidence type="ECO:0000313" key="5">
    <source>
        <dbReference type="Proteomes" id="UP000198305"/>
    </source>
</evidence>
<evidence type="ECO:0000313" key="4">
    <source>
        <dbReference type="EMBL" id="SNR59499.1"/>
    </source>
</evidence>
<evidence type="ECO:0000256" key="2">
    <source>
        <dbReference type="ARBA" id="ARBA00022679"/>
    </source>
</evidence>
<sequence length="676" mass="77945">MSLKKGNELSRQGLYEEAILEYKKVAPDSPLYDHAQFNIKHIESFSHIKTNVESHIAESKPSSIRQPLLSIVMPVFNVAPYLDTSIVSAISQHYQNFELIIINDASTDNGKSIIEMHLSQDSRIRFINLDHNTLGGAGIPSNIGIRAARGEYIAFIDSDDWVLPHAFANLMEQAVTHDVDVAIGSFCTFKEDERIVSTAYDSVAWTAVPKGKVISLKECPDLLRLSPVPWRKIYKRDFLLQNKIEYPEGDYFYEDNPLHWFVISKANRIIVTEDTVSYHRLAREGQTMSSASYKLSAICCHLNTILNYISPIKGEQRKTAFTEFYDYCYRSDWITQRQTQPAAQNMIKKRWAQIIEKAEKEFPLTTNRAPFPKRIKEYSEAYPDLDLTVVMPVYNSADLLRDSLDSILSIKGLKFNIIATDDGSTDESLSILQEYENKHSNIHIFTQGNRGAGRARNAVIPLCSGNYTFFMDADDVINSEHLVKAVKDAKKHNNDLYFFKYRIEFFEEKKSRDMFNADEKLWSQLPKMKTNEERQKVLAQLINYPWNRIIKTDLLHDANIFFGSTVVHNDIPYHWHSIVAAKNIGYCDDFVTTHRKFSERSQITNVSDARRMAVLEALRYTYELMTHYPQQSEDLLDSWKTFATDLLKWAKDRIPAELQETYHTKSQEILSSLNKV</sequence>
<dbReference type="OrthoDB" id="9802649at2"/>
<evidence type="ECO:0000256" key="1">
    <source>
        <dbReference type="ARBA" id="ARBA00022676"/>
    </source>
</evidence>
<keyword evidence="1" id="KW-0328">Glycosyltransferase</keyword>
<gene>
    <name evidence="4" type="ORF">SAMN05192560_0004</name>
</gene>
<keyword evidence="2 4" id="KW-0808">Transferase</keyword>
<dbReference type="PANTHER" id="PTHR22916">
    <property type="entry name" value="GLYCOSYLTRANSFERASE"/>
    <property type="match status" value="1"/>
</dbReference>
<keyword evidence="5" id="KW-1185">Reference proteome</keyword>
<dbReference type="PANTHER" id="PTHR22916:SF51">
    <property type="entry name" value="GLYCOSYLTRANSFERASE EPSH-RELATED"/>
    <property type="match status" value="1"/>
</dbReference>
<proteinExistence type="predicted"/>
<protein>
    <submittedName>
        <fullName evidence="4">Glycosyl transferase family 2</fullName>
    </submittedName>
</protein>
<feature type="domain" description="Glycosyltransferase 2-like" evidence="3">
    <location>
        <begin position="388"/>
        <end position="539"/>
    </location>
</feature>
<name>A0A238XND2_9PROT</name>
<organism evidence="4 5">
    <name type="scientific">Methylobacillus rhizosphaerae</name>
    <dbReference type="NCBI Taxonomy" id="551994"/>
    <lineage>
        <taxon>Bacteria</taxon>
        <taxon>Pseudomonadati</taxon>
        <taxon>Pseudomonadota</taxon>
        <taxon>Betaproteobacteria</taxon>
        <taxon>Nitrosomonadales</taxon>
        <taxon>Methylophilaceae</taxon>
        <taxon>Methylobacillus</taxon>
    </lineage>
</organism>
<feature type="domain" description="Glycosyltransferase 2-like" evidence="3">
    <location>
        <begin position="70"/>
        <end position="198"/>
    </location>
</feature>
<dbReference type="Gene3D" id="3.90.550.10">
    <property type="entry name" value="Spore Coat Polysaccharide Biosynthesis Protein SpsA, Chain A"/>
    <property type="match status" value="2"/>
</dbReference>
<dbReference type="AlphaFoldDB" id="A0A238XND2"/>
<evidence type="ECO:0000259" key="3">
    <source>
        <dbReference type="Pfam" id="PF00535"/>
    </source>
</evidence>